<accession>A0ABD3QWV2</accession>
<protein>
    <recommendedName>
        <fullName evidence="1">Metallo-beta-lactamase domain-containing protein</fullName>
    </recommendedName>
</protein>
<dbReference type="AlphaFoldDB" id="A0ABD3QWV2"/>
<dbReference type="Gene3D" id="3.60.15.10">
    <property type="entry name" value="Ribonuclease Z/Hydroxyacylglutathione hydrolase-like"/>
    <property type="match status" value="1"/>
</dbReference>
<organism evidence="2 3">
    <name type="scientific">Cyclotella atomus</name>
    <dbReference type="NCBI Taxonomy" id="382360"/>
    <lineage>
        <taxon>Eukaryota</taxon>
        <taxon>Sar</taxon>
        <taxon>Stramenopiles</taxon>
        <taxon>Ochrophyta</taxon>
        <taxon>Bacillariophyta</taxon>
        <taxon>Coscinodiscophyceae</taxon>
        <taxon>Thalassiosirophycidae</taxon>
        <taxon>Stephanodiscales</taxon>
        <taxon>Stephanodiscaceae</taxon>
        <taxon>Cyclotella</taxon>
    </lineage>
</organism>
<reference evidence="2 3" key="1">
    <citation type="submission" date="2024-10" db="EMBL/GenBank/DDBJ databases">
        <title>Updated reference genomes for cyclostephanoid diatoms.</title>
        <authorList>
            <person name="Roberts W.R."/>
            <person name="Alverson A.J."/>
        </authorList>
    </citation>
    <scope>NUCLEOTIDE SEQUENCE [LARGE SCALE GENOMIC DNA]</scope>
    <source>
        <strain evidence="2 3">AJA010-31</strain>
    </source>
</reference>
<evidence type="ECO:0000259" key="1">
    <source>
        <dbReference type="Pfam" id="PF00753"/>
    </source>
</evidence>
<dbReference type="EMBL" id="JALLPJ020000028">
    <property type="protein sequence ID" value="KAL3804807.1"/>
    <property type="molecule type" value="Genomic_DNA"/>
</dbReference>
<evidence type="ECO:0000313" key="2">
    <source>
        <dbReference type="EMBL" id="KAL3804807.1"/>
    </source>
</evidence>
<name>A0ABD3QWV2_9STRA</name>
<dbReference type="Pfam" id="PF00753">
    <property type="entry name" value="Lactamase_B"/>
    <property type="match status" value="1"/>
</dbReference>
<evidence type="ECO:0000313" key="3">
    <source>
        <dbReference type="Proteomes" id="UP001530400"/>
    </source>
</evidence>
<proteinExistence type="predicted"/>
<feature type="domain" description="Metallo-beta-lactamase" evidence="1">
    <location>
        <begin position="18"/>
        <end position="78"/>
    </location>
</feature>
<sequence length="106" mass="11203">MSNCTVIPVPALSDYYMYLIIDSASKQAAVVDPVDIDAITKAAAENQATTTTILTTHNHWDHSGGNLKLLESTSTIRRVYGGIGDGVPGCNQEVGDGDSFMIGTNT</sequence>
<dbReference type="SUPFAM" id="SSF56281">
    <property type="entry name" value="Metallo-hydrolase/oxidoreductase"/>
    <property type="match status" value="1"/>
</dbReference>
<dbReference type="PANTHER" id="PTHR11935">
    <property type="entry name" value="BETA LACTAMASE DOMAIN"/>
    <property type="match status" value="1"/>
</dbReference>
<dbReference type="PANTHER" id="PTHR11935:SF94">
    <property type="entry name" value="TENZING NORGAY, ISOFORM C"/>
    <property type="match status" value="1"/>
</dbReference>
<dbReference type="InterPro" id="IPR001279">
    <property type="entry name" value="Metallo-B-lactamas"/>
</dbReference>
<comment type="caution">
    <text evidence="2">The sequence shown here is derived from an EMBL/GenBank/DDBJ whole genome shotgun (WGS) entry which is preliminary data.</text>
</comment>
<keyword evidence="3" id="KW-1185">Reference proteome</keyword>
<dbReference type="Proteomes" id="UP001530400">
    <property type="component" value="Unassembled WGS sequence"/>
</dbReference>
<dbReference type="InterPro" id="IPR036866">
    <property type="entry name" value="RibonucZ/Hydroxyglut_hydro"/>
</dbReference>
<gene>
    <name evidence="2" type="ORF">ACHAWO_005336</name>
</gene>